<keyword evidence="4" id="KW-0694">RNA-binding</keyword>
<dbReference type="Pfam" id="PF21262">
    <property type="entry name" value="RRP40_S1"/>
    <property type="match status" value="1"/>
</dbReference>
<dbReference type="GO" id="GO:0071051">
    <property type="term" value="P:poly(A)-dependent snoRNA 3'-end processing"/>
    <property type="evidence" value="ECO:0007669"/>
    <property type="project" value="TreeGrafter"/>
</dbReference>
<dbReference type="GO" id="GO:0000467">
    <property type="term" value="P:exonucleolytic trimming to generate mature 3'-end of 5.8S rRNA from tricistronic rRNA transcript (SSU-rRNA, 5.8S rRNA, LSU-rRNA)"/>
    <property type="evidence" value="ECO:0007669"/>
    <property type="project" value="TreeGrafter"/>
</dbReference>
<organism evidence="6 7">
    <name type="scientific">Pseudocohnilembus persalinus</name>
    <name type="common">Ciliate</name>
    <dbReference type="NCBI Taxonomy" id="266149"/>
    <lineage>
        <taxon>Eukaryota</taxon>
        <taxon>Sar</taxon>
        <taxon>Alveolata</taxon>
        <taxon>Ciliophora</taxon>
        <taxon>Intramacronucleata</taxon>
        <taxon>Oligohymenophorea</taxon>
        <taxon>Scuticociliatia</taxon>
        <taxon>Philasterida</taxon>
        <taxon>Pseudocohnilembidae</taxon>
        <taxon>Pseudocohnilembus</taxon>
    </lineage>
</organism>
<accession>A0A0V0QCL4</accession>
<dbReference type="PANTHER" id="PTHR21321:SF1">
    <property type="entry name" value="EXOSOME COMPLEX COMPONENT RRP40"/>
    <property type="match status" value="1"/>
</dbReference>
<sequence length="258" mass="29346">MSNNQSIVLLPGEKIPAIFNNPQTQINAQSIKINTETFDLESRKGGIFQIKDIQLSKNKKKQEIQKQNPNQILQEISVYSTQQKYYPVVEDFIIGIVSQKQGEFYTLNIGASQEAVLGSLEFEGATKKNKPNLEPGQLVYCRVIGINKYLRPRCSCVNPKSKKEWVSGETLFGQLKGGVQFQINIDKSQNLKDLDFILKEMQKIVQFEIAIGKNGRVWVNCHKEGNTTIFINAFKTAMNLTYEQIPKFINGVQHLFIK</sequence>
<dbReference type="GO" id="GO:0034475">
    <property type="term" value="P:U4 snRNA 3'-end processing"/>
    <property type="evidence" value="ECO:0007669"/>
    <property type="project" value="TreeGrafter"/>
</dbReference>
<keyword evidence="3" id="KW-0271">Exosome</keyword>
<dbReference type="PANTHER" id="PTHR21321">
    <property type="entry name" value="PNAS-3 RELATED"/>
    <property type="match status" value="1"/>
</dbReference>
<dbReference type="SUPFAM" id="SSF54791">
    <property type="entry name" value="Eukaryotic type KH-domain (KH-domain type I)"/>
    <property type="match status" value="1"/>
</dbReference>
<keyword evidence="2" id="KW-0963">Cytoplasm</keyword>
<feature type="domain" description="K Homology" evidence="5">
    <location>
        <begin position="178"/>
        <end position="224"/>
    </location>
</feature>
<dbReference type="GO" id="GO:0003723">
    <property type="term" value="F:RNA binding"/>
    <property type="evidence" value="ECO:0007669"/>
    <property type="project" value="UniProtKB-KW"/>
</dbReference>
<dbReference type="GO" id="GO:0000177">
    <property type="term" value="C:cytoplasmic exosome (RNase complex)"/>
    <property type="evidence" value="ECO:0007669"/>
    <property type="project" value="TreeGrafter"/>
</dbReference>
<reference evidence="6 7" key="1">
    <citation type="journal article" date="2015" name="Sci. Rep.">
        <title>Genome of the facultative scuticociliatosis pathogen Pseudocohnilembus persalinus provides insight into its virulence through horizontal gene transfer.</title>
        <authorList>
            <person name="Xiong J."/>
            <person name="Wang G."/>
            <person name="Cheng J."/>
            <person name="Tian M."/>
            <person name="Pan X."/>
            <person name="Warren A."/>
            <person name="Jiang C."/>
            <person name="Yuan D."/>
            <person name="Miao W."/>
        </authorList>
    </citation>
    <scope>NUCLEOTIDE SEQUENCE [LARGE SCALE GENOMIC DNA]</scope>
    <source>
        <strain evidence="6">36N120E</strain>
    </source>
</reference>
<dbReference type="OMA" id="WIKGINV"/>
<dbReference type="EMBL" id="LDAU01000202">
    <property type="protein sequence ID" value="KRW99944.1"/>
    <property type="molecule type" value="Genomic_DNA"/>
</dbReference>
<dbReference type="FunFam" id="2.40.50.140:FF:000127">
    <property type="entry name" value="Exosome complex component RRP40"/>
    <property type="match status" value="1"/>
</dbReference>
<dbReference type="GO" id="GO:0071038">
    <property type="term" value="P:TRAMP-dependent tRNA surveillance pathway"/>
    <property type="evidence" value="ECO:0007669"/>
    <property type="project" value="TreeGrafter"/>
</dbReference>
<dbReference type="GO" id="GO:0071035">
    <property type="term" value="P:nuclear polyadenylation-dependent rRNA catabolic process"/>
    <property type="evidence" value="ECO:0007669"/>
    <property type="project" value="TreeGrafter"/>
</dbReference>
<name>A0A0V0QCL4_PSEPJ</name>
<dbReference type="InterPro" id="IPR036612">
    <property type="entry name" value="KH_dom_type_1_sf"/>
</dbReference>
<dbReference type="InterPro" id="IPR026699">
    <property type="entry name" value="Exosome_RNA_bind1/RRP40/RRP4"/>
</dbReference>
<dbReference type="AlphaFoldDB" id="A0A0V0QCL4"/>
<proteinExistence type="predicted"/>
<dbReference type="InParanoid" id="A0A0V0QCL4"/>
<keyword evidence="7" id="KW-1185">Reference proteome</keyword>
<gene>
    <name evidence="6" type="ORF">PPERSA_12620</name>
</gene>
<protein>
    <submittedName>
        <fullName evidence="6">Nucleic acid-binding, OB-fold</fullName>
    </submittedName>
</protein>
<dbReference type="SUPFAM" id="SSF50249">
    <property type="entry name" value="Nucleic acid-binding proteins"/>
    <property type="match status" value="1"/>
</dbReference>
<comment type="caution">
    <text evidence="6">The sequence shown here is derived from an EMBL/GenBank/DDBJ whole genome shotgun (WGS) entry which is preliminary data.</text>
</comment>
<dbReference type="GO" id="GO:0071034">
    <property type="term" value="P:CUT catabolic process"/>
    <property type="evidence" value="ECO:0007669"/>
    <property type="project" value="TreeGrafter"/>
</dbReference>
<evidence type="ECO:0000256" key="2">
    <source>
        <dbReference type="ARBA" id="ARBA00022490"/>
    </source>
</evidence>
<dbReference type="InterPro" id="IPR004088">
    <property type="entry name" value="KH_dom_type_1"/>
</dbReference>
<dbReference type="Gene3D" id="3.30.1370.10">
    <property type="entry name" value="K Homology domain, type 1"/>
    <property type="match status" value="1"/>
</dbReference>
<evidence type="ECO:0000256" key="3">
    <source>
        <dbReference type="ARBA" id="ARBA00022835"/>
    </source>
</evidence>
<dbReference type="Gene3D" id="2.40.50.140">
    <property type="entry name" value="Nucleic acid-binding proteins"/>
    <property type="match status" value="1"/>
</dbReference>
<evidence type="ECO:0000313" key="6">
    <source>
        <dbReference type="EMBL" id="KRW99944.1"/>
    </source>
</evidence>
<evidence type="ECO:0000259" key="5">
    <source>
        <dbReference type="Pfam" id="PF15985"/>
    </source>
</evidence>
<dbReference type="GO" id="GO:0000176">
    <property type="term" value="C:nuclear exosome (RNase complex)"/>
    <property type="evidence" value="ECO:0007669"/>
    <property type="project" value="TreeGrafter"/>
</dbReference>
<dbReference type="OrthoDB" id="340500at2759"/>
<dbReference type="FunCoup" id="A0A0V0QCL4">
    <property type="interactions" value="181"/>
</dbReference>
<evidence type="ECO:0000256" key="1">
    <source>
        <dbReference type="ARBA" id="ARBA00004123"/>
    </source>
</evidence>
<evidence type="ECO:0000313" key="7">
    <source>
        <dbReference type="Proteomes" id="UP000054937"/>
    </source>
</evidence>
<evidence type="ECO:0000256" key="4">
    <source>
        <dbReference type="ARBA" id="ARBA00022884"/>
    </source>
</evidence>
<dbReference type="Pfam" id="PF15985">
    <property type="entry name" value="KH_6"/>
    <property type="match status" value="1"/>
</dbReference>
<comment type="subcellular location">
    <subcellularLocation>
        <location evidence="1">Nucleus</location>
    </subcellularLocation>
</comment>
<dbReference type="Proteomes" id="UP000054937">
    <property type="component" value="Unassembled WGS sequence"/>
</dbReference>
<dbReference type="InterPro" id="IPR012340">
    <property type="entry name" value="NA-bd_OB-fold"/>
</dbReference>